<protein>
    <recommendedName>
        <fullName evidence="1">Exocyst complex subunit EXOC6/Sec15 C-terminal domain-containing protein</fullName>
    </recommendedName>
</protein>
<dbReference type="EMBL" id="FZQP02007030">
    <property type="protein sequence ID" value="VVD05852.1"/>
    <property type="molecule type" value="Genomic_DNA"/>
</dbReference>
<gene>
    <name evidence="2" type="ORF">LSINAPIS_LOCUS15314</name>
</gene>
<reference evidence="2 3" key="1">
    <citation type="submission" date="2017-07" db="EMBL/GenBank/DDBJ databases">
        <authorList>
            <person name="Talla V."/>
            <person name="Backstrom N."/>
        </authorList>
    </citation>
    <scope>NUCLEOTIDE SEQUENCE [LARGE SCALE GENOMIC DNA]</scope>
</reference>
<dbReference type="PANTHER" id="PTHR12702">
    <property type="entry name" value="SEC15"/>
    <property type="match status" value="1"/>
</dbReference>
<accession>A0A5E4R9D1</accession>
<dbReference type="GO" id="GO:0000145">
    <property type="term" value="C:exocyst"/>
    <property type="evidence" value="ECO:0007669"/>
    <property type="project" value="TreeGrafter"/>
</dbReference>
<name>A0A5E4R9D1_9NEOP</name>
<keyword evidence="3" id="KW-1185">Reference proteome</keyword>
<evidence type="ECO:0000313" key="3">
    <source>
        <dbReference type="Proteomes" id="UP000324832"/>
    </source>
</evidence>
<dbReference type="GO" id="GO:0006886">
    <property type="term" value="P:intracellular protein transport"/>
    <property type="evidence" value="ECO:0007669"/>
    <property type="project" value="InterPro"/>
</dbReference>
<sequence length="99" mass="11344">MLSYLTGVLASLDKLPQRARQLLDLITGWDWSSYLHDIGMQGAKYELVSPRDAATLLEKLKEAEQKSSVFSVLKKNERDRRKLLDTVLKQLKQLQNQDG</sequence>
<evidence type="ECO:0000313" key="2">
    <source>
        <dbReference type="EMBL" id="VVD05852.1"/>
    </source>
</evidence>
<dbReference type="Proteomes" id="UP000324832">
    <property type="component" value="Unassembled WGS sequence"/>
</dbReference>
<dbReference type="AlphaFoldDB" id="A0A5E4R9D1"/>
<organism evidence="2 3">
    <name type="scientific">Leptidea sinapis</name>
    <dbReference type="NCBI Taxonomy" id="189913"/>
    <lineage>
        <taxon>Eukaryota</taxon>
        <taxon>Metazoa</taxon>
        <taxon>Ecdysozoa</taxon>
        <taxon>Arthropoda</taxon>
        <taxon>Hexapoda</taxon>
        <taxon>Insecta</taxon>
        <taxon>Pterygota</taxon>
        <taxon>Neoptera</taxon>
        <taxon>Endopterygota</taxon>
        <taxon>Lepidoptera</taxon>
        <taxon>Glossata</taxon>
        <taxon>Ditrysia</taxon>
        <taxon>Papilionoidea</taxon>
        <taxon>Pieridae</taxon>
        <taxon>Dismorphiinae</taxon>
        <taxon>Leptidea</taxon>
    </lineage>
</organism>
<dbReference type="GO" id="GO:0090522">
    <property type="term" value="P:vesicle tethering involved in exocytosis"/>
    <property type="evidence" value="ECO:0007669"/>
    <property type="project" value="InterPro"/>
</dbReference>
<dbReference type="GO" id="GO:0006893">
    <property type="term" value="P:Golgi to plasma membrane transport"/>
    <property type="evidence" value="ECO:0007669"/>
    <property type="project" value="TreeGrafter"/>
</dbReference>
<dbReference type="InterPro" id="IPR007225">
    <property type="entry name" value="EXOC6/Sec15"/>
</dbReference>
<dbReference type="InterPro" id="IPR046361">
    <property type="entry name" value="EXOC6/Sec15_C"/>
</dbReference>
<dbReference type="PANTHER" id="PTHR12702:SF0">
    <property type="entry name" value="EXOCYST COMPLEX COMPONENT 6"/>
    <property type="match status" value="1"/>
</dbReference>
<proteinExistence type="predicted"/>
<dbReference type="Pfam" id="PF04091">
    <property type="entry name" value="Sec15_C"/>
    <property type="match status" value="1"/>
</dbReference>
<feature type="domain" description="Exocyst complex subunit EXOC6/Sec15 C-terminal" evidence="1">
    <location>
        <begin position="17"/>
        <end position="59"/>
    </location>
</feature>
<evidence type="ECO:0000259" key="1">
    <source>
        <dbReference type="Pfam" id="PF04091"/>
    </source>
</evidence>
<dbReference type="GO" id="GO:0016020">
    <property type="term" value="C:membrane"/>
    <property type="evidence" value="ECO:0007669"/>
    <property type="project" value="TreeGrafter"/>
</dbReference>